<feature type="binding site" evidence="9">
    <location>
        <position position="194"/>
    </location>
    <ligand>
        <name>Fe cation</name>
        <dbReference type="ChEBI" id="CHEBI:24875"/>
        <label>2</label>
    </ligand>
</feature>
<keyword evidence="8 9" id="KW-0472">Membrane</keyword>
<comment type="similarity">
    <text evidence="9">Belongs to the COQ7 family.</text>
</comment>
<organism evidence="10 11">
    <name type="scientific">Saezia sanguinis</name>
    <dbReference type="NCBI Taxonomy" id="1965230"/>
    <lineage>
        <taxon>Bacteria</taxon>
        <taxon>Pseudomonadati</taxon>
        <taxon>Pseudomonadota</taxon>
        <taxon>Betaproteobacteria</taxon>
        <taxon>Burkholderiales</taxon>
        <taxon>Saeziaceae</taxon>
        <taxon>Saezia</taxon>
    </lineage>
</organism>
<dbReference type="SUPFAM" id="SSF47240">
    <property type="entry name" value="Ferritin-like"/>
    <property type="match status" value="1"/>
</dbReference>
<dbReference type="NCBIfam" id="NF033656">
    <property type="entry name" value="DMQ_monoox_COQ7"/>
    <property type="match status" value="1"/>
</dbReference>
<protein>
    <recommendedName>
        <fullName evidence="9">3-demethoxyubiquinol 3-hydroxylase</fullName>
        <shortName evidence="9">DMQ hydroxylase</shortName>
        <ecNumber evidence="9">1.14.99.60</ecNumber>
    </recommendedName>
    <alternativeName>
        <fullName evidence="9">2-nonaprenyl-3-methyl-6-methoxy-1,4-benzoquinol hydroxylase</fullName>
    </alternativeName>
</protein>
<dbReference type="InterPro" id="IPR047809">
    <property type="entry name" value="COQ7_proteobact"/>
</dbReference>
<dbReference type="UniPathway" id="UPA00232"/>
<comment type="catalytic activity">
    <reaction evidence="9">
        <text>a 5-methoxy-2-methyl-3-(all-trans-polyprenyl)benzene-1,4-diol + AH2 + O2 = a 3-demethylubiquinol + A + H2O</text>
        <dbReference type="Rhea" id="RHEA:50908"/>
        <dbReference type="Rhea" id="RHEA-COMP:10859"/>
        <dbReference type="Rhea" id="RHEA-COMP:10914"/>
        <dbReference type="ChEBI" id="CHEBI:13193"/>
        <dbReference type="ChEBI" id="CHEBI:15377"/>
        <dbReference type="ChEBI" id="CHEBI:15379"/>
        <dbReference type="ChEBI" id="CHEBI:17499"/>
        <dbReference type="ChEBI" id="CHEBI:84167"/>
        <dbReference type="ChEBI" id="CHEBI:84422"/>
        <dbReference type="EC" id="1.14.99.60"/>
    </reaction>
</comment>
<comment type="function">
    <text evidence="9">Catalyzes the hydroxylation of 2-nonaprenyl-3-methyl-6-methoxy-1,4-benzoquinol during ubiquinone biosynthesis.</text>
</comment>
<evidence type="ECO:0000256" key="8">
    <source>
        <dbReference type="ARBA" id="ARBA00023136"/>
    </source>
</evidence>
<keyword evidence="7 9" id="KW-0503">Monooxygenase</keyword>
<dbReference type="PANTHER" id="PTHR11237:SF4">
    <property type="entry name" value="5-DEMETHOXYUBIQUINONE HYDROXYLASE, MITOCHONDRIAL"/>
    <property type="match status" value="1"/>
</dbReference>
<dbReference type="Gene3D" id="1.20.1260.10">
    <property type="match status" value="1"/>
</dbReference>
<evidence type="ECO:0000313" key="10">
    <source>
        <dbReference type="EMBL" id="RUS66880.1"/>
    </source>
</evidence>
<dbReference type="InterPro" id="IPR009078">
    <property type="entry name" value="Ferritin-like_SF"/>
</dbReference>
<evidence type="ECO:0000313" key="11">
    <source>
        <dbReference type="Proteomes" id="UP000286947"/>
    </source>
</evidence>
<evidence type="ECO:0000256" key="2">
    <source>
        <dbReference type="ARBA" id="ARBA00022475"/>
    </source>
</evidence>
<keyword evidence="6 9" id="KW-0408">Iron</keyword>
<feature type="binding site" evidence="9">
    <location>
        <position position="109"/>
    </location>
    <ligand>
        <name>Fe cation</name>
        <dbReference type="ChEBI" id="CHEBI:24875"/>
        <label>1</label>
    </ligand>
</feature>
<dbReference type="GO" id="GO:0046872">
    <property type="term" value="F:metal ion binding"/>
    <property type="evidence" value="ECO:0007669"/>
    <property type="project" value="UniProtKB-KW"/>
</dbReference>
<feature type="binding site" evidence="9">
    <location>
        <position position="197"/>
    </location>
    <ligand>
        <name>Fe cation</name>
        <dbReference type="ChEBI" id="CHEBI:24875"/>
        <label>2</label>
    </ligand>
</feature>
<dbReference type="InterPro" id="IPR012347">
    <property type="entry name" value="Ferritin-like"/>
</dbReference>
<gene>
    <name evidence="9 10" type="primary">coq7</name>
    <name evidence="10" type="ORF">CUZ56_01675</name>
</gene>
<keyword evidence="5 9" id="KW-0560">Oxidoreductase</keyword>
<comment type="caution">
    <text evidence="10">The sequence shown here is derived from an EMBL/GenBank/DDBJ whole genome shotgun (WGS) entry which is preliminary data.</text>
</comment>
<proteinExistence type="inferred from homology"/>
<evidence type="ECO:0000256" key="1">
    <source>
        <dbReference type="ARBA" id="ARBA00004749"/>
    </source>
</evidence>
<dbReference type="Proteomes" id="UP000286947">
    <property type="component" value="Unassembled WGS sequence"/>
</dbReference>
<dbReference type="CDD" id="cd01042">
    <property type="entry name" value="DMQH"/>
    <property type="match status" value="1"/>
</dbReference>
<evidence type="ECO:0000256" key="9">
    <source>
        <dbReference type="HAMAP-Rule" id="MF_01658"/>
    </source>
</evidence>
<dbReference type="InterPro" id="IPR011566">
    <property type="entry name" value="Ubq_synth_Coq7"/>
</dbReference>
<keyword evidence="3 9" id="KW-0831">Ubiquinone biosynthesis</keyword>
<feature type="binding site" evidence="9">
    <location>
        <position position="194"/>
    </location>
    <ligand>
        <name>Fe cation</name>
        <dbReference type="ChEBI" id="CHEBI:24875"/>
        <label>1</label>
    </ligand>
</feature>
<dbReference type="EMBL" id="PQSP01000003">
    <property type="protein sequence ID" value="RUS66880.1"/>
    <property type="molecule type" value="Genomic_DNA"/>
</dbReference>
<evidence type="ECO:0000256" key="4">
    <source>
        <dbReference type="ARBA" id="ARBA00022723"/>
    </source>
</evidence>
<evidence type="ECO:0000256" key="7">
    <source>
        <dbReference type="ARBA" id="ARBA00023033"/>
    </source>
</evidence>
<dbReference type="GO" id="GO:0006744">
    <property type="term" value="P:ubiquinone biosynthetic process"/>
    <property type="evidence" value="ECO:0007669"/>
    <property type="project" value="UniProtKB-UniRule"/>
</dbReference>
<feature type="binding site" evidence="9">
    <location>
        <position position="79"/>
    </location>
    <ligand>
        <name>Fe cation</name>
        <dbReference type="ChEBI" id="CHEBI:24875"/>
        <label>1</label>
    </ligand>
</feature>
<comment type="pathway">
    <text evidence="1 9">Cofactor biosynthesis; ubiquinone biosynthesis.</text>
</comment>
<evidence type="ECO:0000256" key="6">
    <source>
        <dbReference type="ARBA" id="ARBA00023004"/>
    </source>
</evidence>
<dbReference type="HAMAP" id="MF_01658">
    <property type="entry name" value="COQ7"/>
    <property type="match status" value="1"/>
</dbReference>
<keyword evidence="4 9" id="KW-0479">Metal-binding</keyword>
<dbReference type="EC" id="1.14.99.60" evidence="9"/>
<evidence type="ECO:0000256" key="5">
    <source>
        <dbReference type="ARBA" id="ARBA00023002"/>
    </source>
</evidence>
<accession>A0A433SDR3</accession>
<dbReference type="GO" id="GO:0008682">
    <property type="term" value="F:3-demethoxyubiquinol 3-hydroxylase activity"/>
    <property type="evidence" value="ECO:0007669"/>
    <property type="project" value="UniProtKB-EC"/>
</dbReference>
<keyword evidence="2 9" id="KW-1003">Cell membrane</keyword>
<dbReference type="AlphaFoldDB" id="A0A433SDR3"/>
<dbReference type="PANTHER" id="PTHR11237">
    <property type="entry name" value="COENZYME Q10 BIOSYNTHESIS PROTEIN 7"/>
    <property type="match status" value="1"/>
</dbReference>
<sequence>MAHTETSPRSGCQQRPIEQPATLDDWLAAADVALKTVFARPAAARPNPGDKFVDTHDMQLDEKQRRLSGALIRVDHVGEVCAQALYTAQSLTTKDPALRNHLKKAAQEEIDHLDWCRDRLNALGTHSSVLNPLWFAGAFAIGMAAGKLGGDKASLGFVIETENQVEAHLQGHLERLPANDAASRAVVEQMKTDEVEHAQAAERAGGIKLPLPIRLAMRAAAKVMTTTAHYI</sequence>
<evidence type="ECO:0000256" key="3">
    <source>
        <dbReference type="ARBA" id="ARBA00022688"/>
    </source>
</evidence>
<feature type="binding site" evidence="9">
    <location>
        <position position="109"/>
    </location>
    <ligand>
        <name>Fe cation</name>
        <dbReference type="ChEBI" id="CHEBI:24875"/>
        <label>2</label>
    </ligand>
</feature>
<dbReference type="GO" id="GO:0005886">
    <property type="term" value="C:plasma membrane"/>
    <property type="evidence" value="ECO:0007669"/>
    <property type="project" value="UniProtKB-SubCell"/>
</dbReference>
<keyword evidence="11" id="KW-1185">Reference proteome</keyword>
<comment type="subcellular location">
    <subcellularLocation>
        <location evidence="9">Cell membrane</location>
        <topology evidence="9">Peripheral membrane protein</topology>
    </subcellularLocation>
</comment>
<comment type="cofactor">
    <cofactor evidence="9">
        <name>Fe cation</name>
        <dbReference type="ChEBI" id="CHEBI:24875"/>
    </cofactor>
    <text evidence="9">Binds 2 iron ions per subunit.</text>
</comment>
<reference evidence="10 11" key="1">
    <citation type="submission" date="2018-01" db="EMBL/GenBank/DDBJ databases">
        <title>Saezia sanguinis gen. nov., sp. nov., in the order Burkholderiales isolated from human blood.</title>
        <authorList>
            <person name="Medina-Pascual M.J."/>
            <person name="Valdezate S."/>
            <person name="Monzon S."/>
            <person name="Cuesta I."/>
            <person name="Carrasco G."/>
            <person name="Villalon P."/>
            <person name="Saez-Nieto J.A."/>
        </authorList>
    </citation>
    <scope>NUCLEOTIDE SEQUENCE [LARGE SCALE GENOMIC DNA]</scope>
    <source>
        <strain evidence="10 11">CNM695-12</strain>
    </source>
</reference>
<name>A0A433SDR3_9BURK</name>
<feature type="binding site" evidence="9">
    <location>
        <position position="162"/>
    </location>
    <ligand>
        <name>Fe cation</name>
        <dbReference type="ChEBI" id="CHEBI:24875"/>
        <label>2</label>
    </ligand>
</feature>
<dbReference type="Pfam" id="PF03232">
    <property type="entry name" value="COQ7"/>
    <property type="match status" value="1"/>
</dbReference>
<feature type="binding site" evidence="9">
    <location>
        <position position="112"/>
    </location>
    <ligand>
        <name>Fe cation</name>
        <dbReference type="ChEBI" id="CHEBI:24875"/>
        <label>1</label>
    </ligand>
</feature>